<dbReference type="Proteomes" id="UP000887575">
    <property type="component" value="Unassembled WGS sequence"/>
</dbReference>
<keyword evidence="1" id="KW-1185">Reference proteome</keyword>
<reference evidence="2" key="1">
    <citation type="submission" date="2024-02" db="UniProtKB">
        <authorList>
            <consortium name="WormBaseParasite"/>
        </authorList>
    </citation>
    <scope>IDENTIFICATION</scope>
</reference>
<protein>
    <submittedName>
        <fullName evidence="2">Uncharacterized protein</fullName>
    </submittedName>
</protein>
<dbReference type="WBParaSite" id="MBELARI_LOCUS19998">
    <property type="protein sequence ID" value="MBELARI_LOCUS19998"/>
    <property type="gene ID" value="MBELARI_LOCUS19998"/>
</dbReference>
<dbReference type="PROSITE" id="PS51257">
    <property type="entry name" value="PROKAR_LIPOPROTEIN"/>
    <property type="match status" value="1"/>
</dbReference>
<dbReference type="AlphaFoldDB" id="A0AAF3F0J9"/>
<evidence type="ECO:0000313" key="2">
    <source>
        <dbReference type="WBParaSite" id="MBELARI_LOCUS19998"/>
    </source>
</evidence>
<name>A0AAF3F0J9_9BILA</name>
<accession>A0AAF3F0J9</accession>
<proteinExistence type="predicted"/>
<organism evidence="1 2">
    <name type="scientific">Mesorhabditis belari</name>
    <dbReference type="NCBI Taxonomy" id="2138241"/>
    <lineage>
        <taxon>Eukaryota</taxon>
        <taxon>Metazoa</taxon>
        <taxon>Ecdysozoa</taxon>
        <taxon>Nematoda</taxon>
        <taxon>Chromadorea</taxon>
        <taxon>Rhabditida</taxon>
        <taxon>Rhabditina</taxon>
        <taxon>Rhabditomorpha</taxon>
        <taxon>Rhabditoidea</taxon>
        <taxon>Rhabditidae</taxon>
        <taxon>Mesorhabditinae</taxon>
        <taxon>Mesorhabditis</taxon>
    </lineage>
</organism>
<evidence type="ECO:0000313" key="1">
    <source>
        <dbReference type="Proteomes" id="UP000887575"/>
    </source>
</evidence>
<sequence>MAKKIQMIGAYTWPLMATIQSCKCLRVVFKNDTQYPQVPIFPQGFSHHRVLTADPNQQNHLPVPPPGINPIMLQMQMFGNAHLNHPAYRQGPMVQQTRNGSLMAMGNAPGMMQAVGNVSIGQTPVGVNFQNPAVYEGPPRKRQRANDRVMHSFSISKFLPQIPMLCSLDLKARTLDQLRLAIETLNAKVFGHFSTDPPPSWPIYRYLNEKIDQQLSNCRSISICGPLELYYEKLSRSTIQNIKLHSCEYSTFQMTVLKVLQSKIPSLSSTAQIVITVCGAQINEFEEIDEMVNNQLGLLKISIHSWEALRILETLDREKEITRLRCYKNQIESGRTCYFSLKLSFESIYQSNLEFSALSC</sequence>